<keyword evidence="7" id="KW-0808">Transferase</keyword>
<dbReference type="InterPro" id="IPR011009">
    <property type="entry name" value="Kinase-like_dom_sf"/>
</dbReference>
<dbReference type="SUPFAM" id="SSF57184">
    <property type="entry name" value="Growth factor receptor domain"/>
    <property type="match status" value="4"/>
</dbReference>
<keyword evidence="8" id="KW-1185">Reference proteome</keyword>
<dbReference type="Gene3D" id="3.30.200.20">
    <property type="entry name" value="Phosphorylase Kinase, domain 1"/>
    <property type="match status" value="1"/>
</dbReference>
<dbReference type="InterPro" id="IPR006212">
    <property type="entry name" value="Furin_repeat"/>
</dbReference>
<evidence type="ECO:0000313" key="7">
    <source>
        <dbReference type="EMBL" id="ELP89293.1"/>
    </source>
</evidence>
<protein>
    <submittedName>
        <fullName evidence="7">Protein serine/threonine kinase, putative</fullName>
        <ecNumber evidence="7">2.7.10.2</ecNumber>
    </submittedName>
</protein>
<dbReference type="InterPro" id="IPR009030">
    <property type="entry name" value="Growth_fac_rcpt_cys_sf"/>
</dbReference>
<dbReference type="PANTHER" id="PTHR45756:SF1">
    <property type="entry name" value="PROTEIN KINASE DOMAIN CONTAINING PROTEIN"/>
    <property type="match status" value="1"/>
</dbReference>
<keyword evidence="1 3" id="KW-0547">Nucleotide-binding</keyword>
<dbReference type="EC" id="2.7.10.2" evidence="7"/>
<reference evidence="7 8" key="1">
    <citation type="submission" date="2012-10" db="EMBL/GenBank/DDBJ databases">
        <authorList>
            <person name="Zafar N."/>
            <person name="Inman J."/>
            <person name="Hall N."/>
            <person name="Lorenzi H."/>
            <person name="Caler E."/>
        </authorList>
    </citation>
    <scope>NUCLEOTIDE SEQUENCE [LARGE SCALE GENOMIC DNA]</scope>
    <source>
        <strain evidence="7 8">IP1</strain>
    </source>
</reference>
<dbReference type="GO" id="GO:0005524">
    <property type="term" value="F:ATP binding"/>
    <property type="evidence" value="ECO:0007669"/>
    <property type="project" value="UniProtKB-UniRule"/>
</dbReference>
<feature type="chain" id="PRO_5001980380" evidence="5">
    <location>
        <begin position="17"/>
        <end position="1957"/>
    </location>
</feature>
<dbReference type="OrthoDB" id="26722at2759"/>
<feature type="compositionally biased region" description="Basic and acidic residues" evidence="4">
    <location>
        <begin position="1930"/>
        <end position="1948"/>
    </location>
</feature>
<feature type="domain" description="Protein kinase" evidence="6">
    <location>
        <begin position="1536"/>
        <end position="1833"/>
    </location>
</feature>
<dbReference type="GO" id="GO:0004715">
    <property type="term" value="F:non-membrane spanning protein tyrosine kinase activity"/>
    <property type="evidence" value="ECO:0007669"/>
    <property type="project" value="UniProtKB-EC"/>
</dbReference>
<sequence>MVRLFVLIFFLRVSTSIFENWMSDSDNHIRYYTNGKCIVTDCKTGFDVKQENTFLWLGKYTYTYTFSGSCCFSGRDYYYIDPYSSECSKVVEIQSTSTLKILHILESSPQVKWTYKLQESKNNAIISIENTRNSIDSGYETTVQIGSFPVYLKIQSFEILHIDFINTQRPYFYIEATTLTQDINMMDTVTGCVYAFSGVGLELSVTSTGLFPICEIGRYRRYTQCDTNTTPVQSCMCFINAPYSVVNFKDFTMNYPDCTKNSTIFKLTILSNQTQITFDNTSPSTWGGLVFQQRQDEDIVLIFDNSVIIQSTTTLPPLRVTLKGSVQFENIVFPQTKYIHILSGMAYKSANFSNQNGKIVFLSRSSQYDGVKLLCLNGERSRYGLNTDVGCVCRFEGNVYWADDCERSSLMPDNTLHLIISQKEVYNAKEGVYFSKLVAEKDSYLLGTMTAQSCIFEGGVKVYGTVICDSIEFVGDISVLESGLITSKSVIMNGSGTILGNIESDYFIITENSVYTIADELETSISIVMGKNSNLNIEDHVEVKQIDVLGSSTLQTKTCVLDSVNGTGLSIISDEIIVHAISFDVAQITTSTPMTIGEEVKTLYIGAITYNSHTERFLLFDNTTNEILISRIPTCVQCSNVVFFFADDRIINGIATDQYSCDRQIVVIGQTSDFVGCQVLELDNKICFYSTKERVAYSCPCFGDTTVTCVLVIDSMDYTIEANNYPNEIFILTANKLTTNDKIFVLYVSSLVTLSGNNNAITLEMVIPVTTANLKSGRNKKLNLIKQEEQPKLIVEGANLIFSEEGNWMDYTESKTIVSSENGTCKLMHTYYEFLIHLKFDCVICRHKRENGICVNADASTIPHCQSISPKDQKLCENCEYGYFFNGDECIKCPANCNICDSPTHCLSCQEDYLLGVLDATTTSCIEQTNCVNSRGGVCSICPKETYLNDGKCELCNTTHIGCIQCTSGTTCDICDVSLNYTKRNGKCVKISGFVSEDTILSCDVGYYDTSENCVSCSLTRNCETCNTTSCLSCITNYILTNENTCVPVASFNYTCEVMNSRCISCSNSNYSVNGYECGQCGSGCSSCDNSNNCISCDDQYYLTSEYNKVGKLKDVCSLTQTVKHCLKYFEGRCVECEDEFFLTNGNCVACISPCKTCVNSNDKCVECLKGFIKSGDTCYSIKYDLANCTEYYQQYCKKCVVGYYVTQDLKCAKCPENCETCYQSTVCTKCASNYFINSSHLCSTNKDIHNCKENSVGVYGCTDCVDGYFIDQSNNNNCALCNSTLANKNCTSCDKNGICTKCESLSILSNNMCTYYRDVAHCVAVYNSQCIMCDWWYVINASATGCEKQPKWEIFLIIFLFVFEVSKIVVIFGTAITKKIVKRVYWTKMEYFDREVKTKFKMSHSNVKFLEHPGSDITFSTRTLTFGSEMEWVKVNVETKEKFCIGNCSRKLIKINISVIENNEKYEFKISPTNVILCPGEACEFEGTILPKCTSKITEKISVEIIGLLSNTSSTEELKMVVETEISTRLDPDELKTEKKLGEGSFGVVFLGFYKGNRVAIKKLKITQIKSESEQMKEFEREVAMLDKFRSDFIVHFFGACFLPTKICMVTEFAEYGSLNDLMKRSKCDLADTALYVESDTPNLTETPLESPSESDSKKAIHVPYLIRVKFLFDAARGVEYLHKNGIMHRDIKPDNILVITIERNVNVNAKLTDFGSSRNTSSFVNMTFTNGVGTPAFMAPEILRREKYQTPADIYSLAVTMFSVLKWTEPFDGDDFKYPWDIANFVSDGKRLDKPSYLSNEIWSVITKAWAHQPDTRVSANTVVEMLETYYDKINNKGNTSVHTNPISNSSITLPESESTKLDTQIVIDKDKRSSERSKNSETRVDVVQKKKEEVVQNVSNESVHQHDNVNGSVEESQDVSKNILKPSHSDSSSHEHCTERSEDSQKTNTSLEGW</sequence>
<dbReference type="InterPro" id="IPR013783">
    <property type="entry name" value="Ig-like_fold"/>
</dbReference>
<keyword evidence="2 3" id="KW-0067">ATP-binding</keyword>
<dbReference type="SMART" id="SM00220">
    <property type="entry name" value="S_TKc"/>
    <property type="match status" value="1"/>
</dbReference>
<dbReference type="PROSITE" id="PS50011">
    <property type="entry name" value="PROTEIN_KINASE_DOM"/>
    <property type="match status" value="1"/>
</dbReference>
<evidence type="ECO:0000256" key="3">
    <source>
        <dbReference type="PROSITE-ProRule" id="PRU10141"/>
    </source>
</evidence>
<feature type="signal peptide" evidence="5">
    <location>
        <begin position="1"/>
        <end position="16"/>
    </location>
</feature>
<feature type="binding site" evidence="3">
    <location>
        <position position="1564"/>
    </location>
    <ligand>
        <name>ATP</name>
        <dbReference type="ChEBI" id="CHEBI:30616"/>
    </ligand>
</feature>
<dbReference type="RefSeq" id="XP_004256064.1">
    <property type="nucleotide sequence ID" value="XM_004256016.1"/>
</dbReference>
<dbReference type="Pfam" id="PF00069">
    <property type="entry name" value="Pkinase"/>
    <property type="match status" value="1"/>
</dbReference>
<evidence type="ECO:0000259" key="6">
    <source>
        <dbReference type="PROSITE" id="PS50011"/>
    </source>
</evidence>
<proteinExistence type="predicted"/>
<feature type="compositionally biased region" description="Basic and acidic residues" evidence="4">
    <location>
        <begin position="1870"/>
        <end position="1897"/>
    </location>
</feature>
<dbReference type="VEuPathDB" id="AmoebaDB:EIN_488250"/>
<evidence type="ECO:0000256" key="4">
    <source>
        <dbReference type="SAM" id="MobiDB-lite"/>
    </source>
</evidence>
<dbReference type="PROSITE" id="PS00108">
    <property type="entry name" value="PROTEIN_KINASE_ST"/>
    <property type="match status" value="1"/>
</dbReference>
<evidence type="ECO:0000256" key="5">
    <source>
        <dbReference type="SAM" id="SignalP"/>
    </source>
</evidence>
<dbReference type="PROSITE" id="PS00107">
    <property type="entry name" value="PROTEIN_KINASE_ATP"/>
    <property type="match status" value="1"/>
</dbReference>
<evidence type="ECO:0000313" key="8">
    <source>
        <dbReference type="Proteomes" id="UP000014680"/>
    </source>
</evidence>
<keyword evidence="5" id="KW-0732">Signal</keyword>
<evidence type="ECO:0000256" key="2">
    <source>
        <dbReference type="ARBA" id="ARBA00022840"/>
    </source>
</evidence>
<accession>A0A0A1UAV8</accession>
<dbReference type="Gene3D" id="2.60.40.10">
    <property type="entry name" value="Immunoglobulins"/>
    <property type="match status" value="1"/>
</dbReference>
<feature type="region of interest" description="Disordered" evidence="4">
    <location>
        <begin position="1837"/>
        <end position="1957"/>
    </location>
</feature>
<organism evidence="7 8">
    <name type="scientific">Entamoeba invadens IP1</name>
    <dbReference type="NCBI Taxonomy" id="370355"/>
    <lineage>
        <taxon>Eukaryota</taxon>
        <taxon>Amoebozoa</taxon>
        <taxon>Evosea</taxon>
        <taxon>Archamoebae</taxon>
        <taxon>Mastigamoebida</taxon>
        <taxon>Entamoebidae</taxon>
        <taxon>Entamoeba</taxon>
    </lineage>
</organism>
<feature type="compositionally biased region" description="Polar residues" evidence="4">
    <location>
        <begin position="1838"/>
        <end position="1859"/>
    </location>
</feature>
<gene>
    <name evidence="7" type="ORF">EIN_488250</name>
</gene>
<dbReference type="GeneID" id="14888229"/>
<keyword evidence="7" id="KW-0418">Kinase</keyword>
<dbReference type="Gene3D" id="1.10.510.10">
    <property type="entry name" value="Transferase(Phosphotransferase) domain 1"/>
    <property type="match status" value="1"/>
</dbReference>
<name>A0A0A1UAV8_ENTIV</name>
<dbReference type="InterPro" id="IPR000719">
    <property type="entry name" value="Prot_kinase_dom"/>
</dbReference>
<dbReference type="EMBL" id="KB206670">
    <property type="protein sequence ID" value="ELP89293.1"/>
    <property type="molecule type" value="Genomic_DNA"/>
</dbReference>
<dbReference type="Gene3D" id="2.10.220.10">
    <property type="entry name" value="Hormone Receptor, Insulin-like Growth Factor Receptor 1, Chain A, domain 2"/>
    <property type="match status" value="2"/>
</dbReference>
<dbReference type="KEGG" id="eiv:EIN_488250"/>
<dbReference type="SUPFAM" id="SSF56112">
    <property type="entry name" value="Protein kinase-like (PK-like)"/>
    <property type="match status" value="1"/>
</dbReference>
<dbReference type="InterPro" id="IPR017441">
    <property type="entry name" value="Protein_kinase_ATP_BS"/>
</dbReference>
<dbReference type="Proteomes" id="UP000014680">
    <property type="component" value="Unassembled WGS sequence"/>
</dbReference>
<dbReference type="InterPro" id="IPR008271">
    <property type="entry name" value="Ser/Thr_kinase_AS"/>
</dbReference>
<evidence type="ECO:0000256" key="1">
    <source>
        <dbReference type="ARBA" id="ARBA00022741"/>
    </source>
</evidence>
<dbReference type="InterPro" id="IPR053215">
    <property type="entry name" value="TKL_Ser/Thr_kinase"/>
</dbReference>
<dbReference type="SMART" id="SM00261">
    <property type="entry name" value="FU"/>
    <property type="match status" value="7"/>
</dbReference>
<dbReference type="PANTHER" id="PTHR45756">
    <property type="entry name" value="PALMITOYLTRANSFERASE"/>
    <property type="match status" value="1"/>
</dbReference>